<dbReference type="AlphaFoldDB" id="A0A411YG63"/>
<feature type="compositionally biased region" description="Polar residues" evidence="6">
    <location>
        <begin position="33"/>
        <end position="54"/>
    </location>
</feature>
<evidence type="ECO:0000313" key="7">
    <source>
        <dbReference type="EMBL" id="QBI20220.1"/>
    </source>
</evidence>
<comment type="similarity">
    <text evidence="2">Belongs to the transposase mutator family.</text>
</comment>
<sequence length="280" mass="30065">MPVRSGRRVALISVAPLRTPSRADHHGGASRLWRSSMSAPTRGTNQRNGGRSKTLSRPVLDVELGIPKGKFGCYSPSLLEPRRRVDRVFAVSSQGVPATPASMMRWTTSVRHTRPKSEPSEVRPEYTPSNRPVDCPVPTDRLPPSVWTTPLPLACKMTGEPDWPLLVRASTRNIGSSSKSISGSDAVEPRTQTAKLLPAVRPKGKPIMNTGSATSHFIGSVSSTGYDSTSIPCVWLMGNAATSARGPNSGSSNHRGYCMSGSKYRGSSIAFQSMGLSFTM</sequence>
<dbReference type="Proteomes" id="UP000291469">
    <property type="component" value="Chromosome"/>
</dbReference>
<dbReference type="GO" id="GO:0006313">
    <property type="term" value="P:DNA transposition"/>
    <property type="evidence" value="ECO:0007669"/>
    <property type="project" value="InterPro"/>
</dbReference>
<protein>
    <submittedName>
        <fullName evidence="7">Uncharacterized protein</fullName>
    </submittedName>
</protein>
<keyword evidence="5" id="KW-0233">DNA recombination</keyword>
<feature type="region of interest" description="Disordered" evidence="6">
    <location>
        <begin position="106"/>
        <end position="137"/>
    </location>
</feature>
<name>A0A411YG63_9ACTN</name>
<evidence type="ECO:0000256" key="6">
    <source>
        <dbReference type="SAM" id="MobiDB-lite"/>
    </source>
</evidence>
<feature type="compositionally biased region" description="Basic and acidic residues" evidence="6">
    <location>
        <begin position="115"/>
        <end position="124"/>
    </location>
</feature>
<dbReference type="EMBL" id="CP036402">
    <property type="protein sequence ID" value="QBI20220.1"/>
    <property type="molecule type" value="Genomic_DNA"/>
</dbReference>
<organism evidence="7 8">
    <name type="scientific">Egibacter rhizosphaerae</name>
    <dbReference type="NCBI Taxonomy" id="1670831"/>
    <lineage>
        <taxon>Bacteria</taxon>
        <taxon>Bacillati</taxon>
        <taxon>Actinomycetota</taxon>
        <taxon>Nitriliruptoria</taxon>
        <taxon>Egibacterales</taxon>
        <taxon>Egibacteraceae</taxon>
        <taxon>Egibacter</taxon>
    </lineage>
</organism>
<keyword evidence="8" id="KW-1185">Reference proteome</keyword>
<accession>A0A411YG63</accession>
<evidence type="ECO:0000256" key="1">
    <source>
        <dbReference type="ARBA" id="ARBA00002190"/>
    </source>
</evidence>
<evidence type="ECO:0000256" key="2">
    <source>
        <dbReference type="ARBA" id="ARBA00010961"/>
    </source>
</evidence>
<feature type="region of interest" description="Disordered" evidence="6">
    <location>
        <begin position="19"/>
        <end position="54"/>
    </location>
</feature>
<dbReference type="GO" id="GO:0004803">
    <property type="term" value="F:transposase activity"/>
    <property type="evidence" value="ECO:0007669"/>
    <property type="project" value="InterPro"/>
</dbReference>
<dbReference type="GO" id="GO:0003677">
    <property type="term" value="F:DNA binding"/>
    <property type="evidence" value="ECO:0007669"/>
    <property type="project" value="UniProtKB-KW"/>
</dbReference>
<evidence type="ECO:0000256" key="3">
    <source>
        <dbReference type="ARBA" id="ARBA00022578"/>
    </source>
</evidence>
<proteinExistence type="inferred from homology"/>
<dbReference type="Pfam" id="PF00872">
    <property type="entry name" value="Transposase_mut"/>
    <property type="match status" value="1"/>
</dbReference>
<evidence type="ECO:0000313" key="8">
    <source>
        <dbReference type="Proteomes" id="UP000291469"/>
    </source>
</evidence>
<keyword evidence="4" id="KW-0238">DNA-binding</keyword>
<evidence type="ECO:0000256" key="4">
    <source>
        <dbReference type="ARBA" id="ARBA00023125"/>
    </source>
</evidence>
<gene>
    <name evidence="7" type="ORF">ER308_12015</name>
</gene>
<evidence type="ECO:0000256" key="5">
    <source>
        <dbReference type="ARBA" id="ARBA00023172"/>
    </source>
</evidence>
<dbReference type="InterPro" id="IPR001207">
    <property type="entry name" value="Transposase_mutator"/>
</dbReference>
<reference evidence="7 8" key="1">
    <citation type="submission" date="2019-01" db="EMBL/GenBank/DDBJ databases">
        <title>Egibacter rhizosphaerae EGI 80759T.</title>
        <authorList>
            <person name="Chen D.-D."/>
            <person name="Tian Y."/>
            <person name="Jiao J.-Y."/>
            <person name="Zhang X.-T."/>
            <person name="Zhang Y.-G."/>
            <person name="Zhang Y."/>
            <person name="Xiao M."/>
            <person name="Shu W.-S."/>
            <person name="Li W.-J."/>
        </authorList>
    </citation>
    <scope>NUCLEOTIDE SEQUENCE [LARGE SCALE GENOMIC DNA]</scope>
    <source>
        <strain evidence="7 8">EGI 80759</strain>
    </source>
</reference>
<comment type="function">
    <text evidence="1">Required for the transposition of the insertion element.</text>
</comment>
<dbReference type="OrthoDB" id="9793302at2"/>
<keyword evidence="3" id="KW-0815">Transposition</keyword>
<dbReference type="KEGG" id="erz:ER308_12015"/>